<dbReference type="SFLD" id="SFLDG00358">
    <property type="entry name" value="Main_(cytGST)"/>
    <property type="match status" value="1"/>
</dbReference>
<dbReference type="InterPro" id="IPR004045">
    <property type="entry name" value="Glutathione_S-Trfase_N"/>
</dbReference>
<keyword evidence="7" id="KW-1185">Reference proteome</keyword>
<keyword evidence="2" id="KW-0808">Transferase</keyword>
<dbReference type="Pfam" id="PF00043">
    <property type="entry name" value="GST_C"/>
    <property type="match status" value="1"/>
</dbReference>
<dbReference type="PANTHER" id="PTHR44051">
    <property type="entry name" value="GLUTATHIONE S-TRANSFERASE-RELATED"/>
    <property type="match status" value="1"/>
</dbReference>
<dbReference type="PROSITE" id="PS50404">
    <property type="entry name" value="GST_NTER"/>
    <property type="match status" value="1"/>
</dbReference>
<evidence type="ECO:0000313" key="7">
    <source>
        <dbReference type="Proteomes" id="UP001060336"/>
    </source>
</evidence>
<dbReference type="Proteomes" id="UP001060336">
    <property type="component" value="Chromosome"/>
</dbReference>
<dbReference type="RefSeq" id="WP_257769245.1">
    <property type="nucleotide sequence ID" value="NZ_CP102480.1"/>
</dbReference>
<evidence type="ECO:0000256" key="1">
    <source>
        <dbReference type="ARBA" id="ARBA00007409"/>
    </source>
</evidence>
<dbReference type="AlphaFoldDB" id="A0A9J7AV36"/>
<organism evidence="6 7">
    <name type="scientific">Nisaea acidiphila</name>
    <dbReference type="NCBI Taxonomy" id="1862145"/>
    <lineage>
        <taxon>Bacteria</taxon>
        <taxon>Pseudomonadati</taxon>
        <taxon>Pseudomonadota</taxon>
        <taxon>Alphaproteobacteria</taxon>
        <taxon>Rhodospirillales</taxon>
        <taxon>Thalassobaculaceae</taxon>
        <taxon>Nisaea</taxon>
    </lineage>
</organism>
<proteinExistence type="inferred from homology"/>
<dbReference type="InterPro" id="IPR040079">
    <property type="entry name" value="Glutathione_S-Trfase"/>
</dbReference>
<dbReference type="Gene3D" id="1.20.1050.10">
    <property type="match status" value="1"/>
</dbReference>
<dbReference type="FunFam" id="3.40.30.10:FF:000039">
    <property type="entry name" value="Glutathione S-transferase domain"/>
    <property type="match status" value="1"/>
</dbReference>
<evidence type="ECO:0000259" key="5">
    <source>
        <dbReference type="PROSITE" id="PS50405"/>
    </source>
</evidence>
<sequence length="215" mass="24906">MLKIWGRRSAFNVQKVMWLVGELGLEHEHTTLGGDAGGLDDPAFRRMNPHGKVPVIDDNGTVIWESHAILRYLAAVYGDASLWPNDPAERSWADRWMDWTQSSLQPTFLTGIFWGYFRTPEAQRDWPAIRKNQELSNQYFKRLDEALEGRDYLGGARLGLADIPAGTHLYRYFGMDLERPPLPRVEAWYERLQERPAYQEHVKIPFQDLKGKTSF</sequence>
<comment type="similarity">
    <text evidence="1 3">Belongs to the GST superfamily.</text>
</comment>
<dbReference type="Gene3D" id="3.40.30.10">
    <property type="entry name" value="Glutaredoxin"/>
    <property type="match status" value="1"/>
</dbReference>
<dbReference type="Pfam" id="PF02798">
    <property type="entry name" value="GST_N"/>
    <property type="match status" value="1"/>
</dbReference>
<dbReference type="SFLD" id="SFLDG01150">
    <property type="entry name" value="Main.1:_Beta-like"/>
    <property type="match status" value="1"/>
</dbReference>
<evidence type="ECO:0000256" key="3">
    <source>
        <dbReference type="RuleBase" id="RU003494"/>
    </source>
</evidence>
<evidence type="ECO:0000256" key="2">
    <source>
        <dbReference type="ARBA" id="ARBA00022679"/>
    </source>
</evidence>
<dbReference type="InterPro" id="IPR036249">
    <property type="entry name" value="Thioredoxin-like_sf"/>
</dbReference>
<dbReference type="GO" id="GO:0016740">
    <property type="term" value="F:transferase activity"/>
    <property type="evidence" value="ECO:0007669"/>
    <property type="project" value="UniProtKB-KW"/>
</dbReference>
<evidence type="ECO:0000313" key="6">
    <source>
        <dbReference type="EMBL" id="UUX50172.1"/>
    </source>
</evidence>
<dbReference type="CDD" id="cd03047">
    <property type="entry name" value="GST_N_2"/>
    <property type="match status" value="1"/>
</dbReference>
<accession>A0A9J7AV36</accession>
<dbReference type="InterPro" id="IPR004046">
    <property type="entry name" value="GST_C"/>
</dbReference>
<dbReference type="InterPro" id="IPR010987">
    <property type="entry name" value="Glutathione-S-Trfase_C-like"/>
</dbReference>
<feature type="domain" description="GST C-terminal" evidence="5">
    <location>
        <begin position="86"/>
        <end position="215"/>
    </location>
</feature>
<reference evidence="6" key="1">
    <citation type="submission" date="2022-08" db="EMBL/GenBank/DDBJ databases">
        <title>Nisaea acidiphila sp. nov., isolated from a marine algal debris and emended description of the genus Nisaea Urios et al. 2008.</title>
        <authorList>
            <person name="Kwon K."/>
        </authorList>
    </citation>
    <scope>NUCLEOTIDE SEQUENCE</scope>
    <source>
        <strain evidence="6">MEBiC11861</strain>
    </source>
</reference>
<gene>
    <name evidence="6" type="ORF">NUH88_00420</name>
</gene>
<dbReference type="SUPFAM" id="SSF52833">
    <property type="entry name" value="Thioredoxin-like"/>
    <property type="match status" value="1"/>
</dbReference>
<dbReference type="CDD" id="cd03180">
    <property type="entry name" value="GST_C_2"/>
    <property type="match status" value="1"/>
</dbReference>
<dbReference type="KEGG" id="naci:NUH88_00420"/>
<dbReference type="EMBL" id="CP102480">
    <property type="protein sequence ID" value="UUX50172.1"/>
    <property type="molecule type" value="Genomic_DNA"/>
</dbReference>
<dbReference type="SUPFAM" id="SSF47616">
    <property type="entry name" value="GST C-terminal domain-like"/>
    <property type="match status" value="1"/>
</dbReference>
<name>A0A9J7AV36_9PROT</name>
<protein>
    <submittedName>
        <fullName evidence="6">Glutathione S-transferase</fullName>
    </submittedName>
</protein>
<dbReference type="InterPro" id="IPR036282">
    <property type="entry name" value="Glutathione-S-Trfase_C_sf"/>
</dbReference>
<feature type="domain" description="GST N-terminal" evidence="4">
    <location>
        <begin position="1"/>
        <end position="81"/>
    </location>
</feature>
<evidence type="ECO:0000259" key="4">
    <source>
        <dbReference type="PROSITE" id="PS50404"/>
    </source>
</evidence>
<dbReference type="PANTHER" id="PTHR44051:SF19">
    <property type="entry name" value="DISULFIDE-BOND OXIDOREDUCTASE YFCG"/>
    <property type="match status" value="1"/>
</dbReference>
<dbReference type="SFLD" id="SFLDS00019">
    <property type="entry name" value="Glutathione_Transferase_(cytos"/>
    <property type="match status" value="1"/>
</dbReference>
<dbReference type="PROSITE" id="PS50405">
    <property type="entry name" value="GST_CTER"/>
    <property type="match status" value="1"/>
</dbReference>